<evidence type="ECO:0000256" key="2">
    <source>
        <dbReference type="SAM" id="SignalP"/>
    </source>
</evidence>
<accession>A0A6P4EPA4</accession>
<dbReference type="GO" id="GO:0005615">
    <property type="term" value="C:extracellular space"/>
    <property type="evidence" value="ECO:0007669"/>
    <property type="project" value="TreeGrafter"/>
</dbReference>
<dbReference type="InterPro" id="IPR002181">
    <property type="entry name" value="Fibrinogen_a/b/g_C_dom"/>
</dbReference>
<dbReference type="SMART" id="SM00186">
    <property type="entry name" value="FBG"/>
    <property type="match status" value="1"/>
</dbReference>
<dbReference type="PROSITE" id="PS51406">
    <property type="entry name" value="FIBRINOGEN_C_2"/>
    <property type="match status" value="1"/>
</dbReference>
<feature type="domain" description="Fibrinogen C-terminal" evidence="3">
    <location>
        <begin position="253"/>
        <end position="463"/>
    </location>
</feature>
<reference evidence="4" key="1">
    <citation type="submission" date="2025-08" db="UniProtKB">
        <authorList>
            <consortium name="RefSeq"/>
        </authorList>
    </citation>
    <scope>IDENTIFICATION</scope>
</reference>
<dbReference type="SUPFAM" id="SSF56496">
    <property type="entry name" value="Fibrinogen C-terminal domain-like"/>
    <property type="match status" value="1"/>
</dbReference>
<keyword evidence="1" id="KW-0175">Coiled coil</keyword>
<dbReference type="RefSeq" id="XP_016980005.1">
    <property type="nucleotide sequence ID" value="XM_017124516.1"/>
</dbReference>
<dbReference type="GeneID" id="108045247"/>
<dbReference type="CDD" id="cd00087">
    <property type="entry name" value="FReD"/>
    <property type="match status" value="1"/>
</dbReference>
<protein>
    <submittedName>
        <fullName evidence="4">Fibrinogen-like protein 1</fullName>
    </submittedName>
</protein>
<dbReference type="AlphaFoldDB" id="A0A6P4EPA4"/>
<keyword evidence="2" id="KW-0732">Signal</keyword>
<sequence>MLRLLSYLLGLLSVRGVIGFNSKDQSSCVLQDEPKQCGSFCLTTLSPLFDHSSNIRKRLDAIEAGLKAGFDSRLKQELITKEDFANSIHALQAKLDARFDRMEEARTIQITADANDDLKSQVNTLNDTIQKLESQLEISKGQIKSKEDILNVKEEQIQSQHEHLKNRDELISTLTTQINAINETKSEINDMLKMSEGQIKIKEDILKVKEEQIESQHEHLKNRDEQISDLRNQIKLIEKTKSELYSQLSDLHKYYDILPDSCPSGSPNGIYQIKLRGLEAFEVPCATSPPGYTVIQRRIDGSENFNRTWEEYKNGFGNVSVEFFIGLEKLHRMTEARPHELYIKLGNVNGSTGYAHYDDFKIGSEEELYELKNLGNYSGEAGDSLKYSMNQKFSTFDRDNDNIVGFNSASFFGAWWQNIYSKSSLNGKYFKDGRGWGGIYWQSWHENRYESFTFVEMMIRPKTL</sequence>
<dbReference type="PANTHER" id="PTHR19143">
    <property type="entry name" value="FIBRINOGEN/TENASCIN/ANGIOPOEITIN"/>
    <property type="match status" value="1"/>
</dbReference>
<feature type="coiled-coil region" evidence="1">
    <location>
        <begin position="220"/>
        <end position="247"/>
    </location>
</feature>
<evidence type="ECO:0000259" key="3">
    <source>
        <dbReference type="PROSITE" id="PS51406"/>
    </source>
</evidence>
<dbReference type="InterPro" id="IPR014716">
    <property type="entry name" value="Fibrinogen_a/b/g_C_1"/>
</dbReference>
<dbReference type="Pfam" id="PF00147">
    <property type="entry name" value="Fibrinogen_C"/>
    <property type="match status" value="1"/>
</dbReference>
<dbReference type="InterPro" id="IPR050373">
    <property type="entry name" value="Fibrinogen_C-term_domain"/>
</dbReference>
<proteinExistence type="predicted"/>
<evidence type="ECO:0000256" key="1">
    <source>
        <dbReference type="SAM" id="Coils"/>
    </source>
</evidence>
<dbReference type="Gene3D" id="3.90.215.10">
    <property type="entry name" value="Gamma Fibrinogen, chain A, domain 1"/>
    <property type="match status" value="1"/>
</dbReference>
<evidence type="ECO:0000313" key="4">
    <source>
        <dbReference type="RefSeq" id="XP_016980005.1"/>
    </source>
</evidence>
<feature type="chain" id="PRO_5028214350" evidence="2">
    <location>
        <begin position="20"/>
        <end position="464"/>
    </location>
</feature>
<dbReference type="RefSeq" id="XP_016980005.2">
    <property type="nucleotide sequence ID" value="XM_017124516.2"/>
</dbReference>
<dbReference type="OrthoDB" id="6145874at2759"/>
<feature type="coiled-coil region" evidence="1">
    <location>
        <begin position="115"/>
        <end position="149"/>
    </location>
</feature>
<organism evidence="4">
    <name type="scientific">Drosophila rhopaloa</name>
    <name type="common">Fruit fly</name>
    <dbReference type="NCBI Taxonomy" id="1041015"/>
    <lineage>
        <taxon>Eukaryota</taxon>
        <taxon>Metazoa</taxon>
        <taxon>Ecdysozoa</taxon>
        <taxon>Arthropoda</taxon>
        <taxon>Hexapoda</taxon>
        <taxon>Insecta</taxon>
        <taxon>Pterygota</taxon>
        <taxon>Neoptera</taxon>
        <taxon>Endopterygota</taxon>
        <taxon>Diptera</taxon>
        <taxon>Brachycera</taxon>
        <taxon>Muscomorpha</taxon>
        <taxon>Ephydroidea</taxon>
        <taxon>Drosophilidae</taxon>
        <taxon>Drosophila</taxon>
        <taxon>Sophophora</taxon>
    </lineage>
</organism>
<name>A0A6P4EPA4_DRORH</name>
<feature type="signal peptide" evidence="2">
    <location>
        <begin position="1"/>
        <end position="19"/>
    </location>
</feature>
<dbReference type="InterPro" id="IPR036056">
    <property type="entry name" value="Fibrinogen-like_C"/>
</dbReference>
<dbReference type="PANTHER" id="PTHR19143:SF327">
    <property type="entry name" value="FI21813P1-RELATED"/>
    <property type="match status" value="1"/>
</dbReference>
<gene>
    <name evidence="4" type="primary">LOC108045247</name>
</gene>